<dbReference type="Proteomes" id="UP000186817">
    <property type="component" value="Unassembled WGS sequence"/>
</dbReference>
<dbReference type="EMBL" id="LSRX01006811">
    <property type="protein sequence ID" value="OLP72973.1"/>
    <property type="molecule type" value="Genomic_DNA"/>
</dbReference>
<dbReference type="OrthoDB" id="442657at2759"/>
<keyword evidence="2" id="KW-1185">Reference proteome</keyword>
<reference evidence="1 2" key="1">
    <citation type="submission" date="2016-02" db="EMBL/GenBank/DDBJ databases">
        <title>Genome analysis of coral dinoflagellate symbionts highlights evolutionary adaptations to a symbiotic lifestyle.</title>
        <authorList>
            <person name="Aranda M."/>
            <person name="Li Y."/>
            <person name="Liew Y.J."/>
            <person name="Baumgarten S."/>
            <person name="Simakov O."/>
            <person name="Wilson M."/>
            <person name="Piel J."/>
            <person name="Ashoor H."/>
            <person name="Bougouffa S."/>
            <person name="Bajic V.B."/>
            <person name="Ryu T."/>
            <person name="Ravasi T."/>
            <person name="Bayer T."/>
            <person name="Micklem G."/>
            <person name="Kim H."/>
            <person name="Bhak J."/>
            <person name="Lajeunesse T.C."/>
            <person name="Voolstra C.R."/>
        </authorList>
    </citation>
    <scope>NUCLEOTIDE SEQUENCE [LARGE SCALE GENOMIC DNA]</scope>
    <source>
        <strain evidence="1 2">CCMP2467</strain>
    </source>
</reference>
<evidence type="ECO:0000313" key="2">
    <source>
        <dbReference type="Proteomes" id="UP000186817"/>
    </source>
</evidence>
<name>A0A1Q9BQK0_SYMMI</name>
<evidence type="ECO:0000313" key="1">
    <source>
        <dbReference type="EMBL" id="OLP72973.1"/>
    </source>
</evidence>
<accession>A0A1Q9BQK0</accession>
<proteinExistence type="predicted"/>
<gene>
    <name evidence="1" type="ORF">AK812_SmicGene47985</name>
</gene>
<protein>
    <recommendedName>
        <fullName evidence="3">Reverse transcriptase Ty1/copia-type domain-containing protein</fullName>
    </recommendedName>
</protein>
<dbReference type="AlphaFoldDB" id="A0A1Q9BQK0"/>
<comment type="caution">
    <text evidence="1">The sequence shown here is derived from an EMBL/GenBank/DDBJ whole genome shotgun (WGS) entry which is preliminary data.</text>
</comment>
<evidence type="ECO:0008006" key="3">
    <source>
        <dbReference type="Google" id="ProtNLM"/>
    </source>
</evidence>
<sequence>MQESPADWASYRDETLPTIGIWIQGKKIFLERSAYDNNMWLLRCPETSGLLAVLSIYVDDLLLSGTPEASEAVWAAIKEKWRISEPEYADLGRAITFCGFEIRQEADGIHVGQAKYVQSLLDKRAQALVGEILWLATRTRADLAYGVSRQSYKLHWTG</sequence>
<organism evidence="1 2">
    <name type="scientific">Symbiodinium microadriaticum</name>
    <name type="common">Dinoflagellate</name>
    <name type="synonym">Zooxanthella microadriatica</name>
    <dbReference type="NCBI Taxonomy" id="2951"/>
    <lineage>
        <taxon>Eukaryota</taxon>
        <taxon>Sar</taxon>
        <taxon>Alveolata</taxon>
        <taxon>Dinophyceae</taxon>
        <taxon>Suessiales</taxon>
        <taxon>Symbiodiniaceae</taxon>
        <taxon>Symbiodinium</taxon>
    </lineage>
</organism>